<feature type="coiled-coil region" evidence="10">
    <location>
        <begin position="73"/>
        <end position="154"/>
    </location>
</feature>
<dbReference type="PROSITE" id="PS00300">
    <property type="entry name" value="SRP54"/>
    <property type="match status" value="1"/>
</dbReference>
<evidence type="ECO:0000313" key="13">
    <source>
        <dbReference type="EMBL" id="SUZ62444.1"/>
    </source>
</evidence>
<gene>
    <name evidence="13" type="ORF">METZ01_LOCUS15298</name>
</gene>
<keyword evidence="7" id="KW-0342">GTP-binding</keyword>
<dbReference type="SUPFAM" id="SSF52540">
    <property type="entry name" value="P-loop containing nucleoside triphosphate hydrolases"/>
    <property type="match status" value="1"/>
</dbReference>
<keyword evidence="9" id="KW-0675">Receptor</keyword>
<name>A0A381P775_9ZZZZ</name>
<dbReference type="FunFam" id="3.40.50.300:FF:000053">
    <property type="entry name" value="Signal recognition particle receptor FtsY"/>
    <property type="match status" value="1"/>
</dbReference>
<evidence type="ECO:0000256" key="9">
    <source>
        <dbReference type="ARBA" id="ARBA00023170"/>
    </source>
</evidence>
<dbReference type="GO" id="GO:0006614">
    <property type="term" value="P:SRP-dependent cotranslational protein targeting to membrane"/>
    <property type="evidence" value="ECO:0007669"/>
    <property type="project" value="InterPro"/>
</dbReference>
<dbReference type="InterPro" id="IPR000897">
    <property type="entry name" value="SRP54_GTPase_dom"/>
</dbReference>
<evidence type="ECO:0000256" key="4">
    <source>
        <dbReference type="ARBA" id="ARBA00022490"/>
    </source>
</evidence>
<feature type="transmembrane region" description="Helical" evidence="11">
    <location>
        <begin position="35"/>
        <end position="57"/>
    </location>
</feature>
<evidence type="ECO:0000256" key="8">
    <source>
        <dbReference type="ARBA" id="ARBA00023136"/>
    </source>
</evidence>
<dbReference type="AlphaFoldDB" id="A0A381P775"/>
<keyword evidence="8 11" id="KW-0472">Membrane</keyword>
<feature type="domain" description="SRP54-type proteins GTP-binding" evidence="12">
    <location>
        <begin position="430"/>
        <end position="443"/>
    </location>
</feature>
<keyword evidence="11" id="KW-0812">Transmembrane</keyword>
<organism evidence="13">
    <name type="scientific">marine metagenome</name>
    <dbReference type="NCBI Taxonomy" id="408172"/>
    <lineage>
        <taxon>unclassified sequences</taxon>
        <taxon>metagenomes</taxon>
        <taxon>ecological metagenomes</taxon>
    </lineage>
</organism>
<reference evidence="13" key="1">
    <citation type="submission" date="2018-05" db="EMBL/GenBank/DDBJ databases">
        <authorList>
            <person name="Lanie J.A."/>
            <person name="Ng W.-L."/>
            <person name="Kazmierczak K.M."/>
            <person name="Andrzejewski T.M."/>
            <person name="Davidsen T.M."/>
            <person name="Wayne K.J."/>
            <person name="Tettelin H."/>
            <person name="Glass J.I."/>
            <person name="Rusch D."/>
            <person name="Podicherti R."/>
            <person name="Tsui H.-C.T."/>
            <person name="Winkler M.E."/>
        </authorList>
    </citation>
    <scope>NUCLEOTIDE SEQUENCE</scope>
</reference>
<evidence type="ECO:0000256" key="1">
    <source>
        <dbReference type="ARBA" id="ARBA00004413"/>
    </source>
</evidence>
<dbReference type="SMART" id="SM00382">
    <property type="entry name" value="AAA"/>
    <property type="match status" value="1"/>
</dbReference>
<dbReference type="InterPro" id="IPR013822">
    <property type="entry name" value="Signal_recog_particl_SRP54_hlx"/>
</dbReference>
<dbReference type="HAMAP" id="MF_00920">
    <property type="entry name" value="FtsY"/>
    <property type="match status" value="1"/>
</dbReference>
<dbReference type="GO" id="GO:0005047">
    <property type="term" value="F:signal recognition particle binding"/>
    <property type="evidence" value="ECO:0007669"/>
    <property type="project" value="TreeGrafter"/>
</dbReference>
<dbReference type="CDD" id="cd17874">
    <property type="entry name" value="FtsY"/>
    <property type="match status" value="1"/>
</dbReference>
<comment type="subcellular location">
    <subcellularLocation>
        <location evidence="1">Cell membrane</location>
        <topology evidence="1">Peripheral membrane protein</topology>
        <orientation evidence="1">Cytoplasmic side</orientation>
    </subcellularLocation>
</comment>
<dbReference type="InterPro" id="IPR036225">
    <property type="entry name" value="SRP/SRP_N"/>
</dbReference>
<dbReference type="NCBIfam" id="TIGR00064">
    <property type="entry name" value="ftsY"/>
    <property type="match status" value="1"/>
</dbReference>
<keyword evidence="6" id="KW-0378">Hydrolase</keyword>
<dbReference type="InterPro" id="IPR004390">
    <property type="entry name" value="SR_rcpt_FtsY"/>
</dbReference>
<evidence type="ECO:0000259" key="12">
    <source>
        <dbReference type="PROSITE" id="PS00300"/>
    </source>
</evidence>
<dbReference type="Gene3D" id="1.20.120.140">
    <property type="entry name" value="Signal recognition particle SRP54, nucleotide-binding domain"/>
    <property type="match status" value="1"/>
</dbReference>
<dbReference type="InterPro" id="IPR027417">
    <property type="entry name" value="P-loop_NTPase"/>
</dbReference>
<sequence>MIIEELKQIFSTFLAEVNLFLSKNFNEGLPIAEEIMTLILAGITLFLLLICLSGWFWQRSRSQKKKTLDKLSGREKEKRLEQLKKERDKELELRIKEEEKLRAEKESVQLVKAEQLEKGLQEQIVSMEEEHRSQQVLERDLKKTAETVESAEDADSFLVRLRKGVDKTRTQLLNNLSDAVLGKKEISEELLDDLEEVLIGSDIGPETTQRILEAITEKVERKELTNPQVLQTEIQREIQHIMSKTYSVPGTADRKPLILLFVGVNGVGKTTTIGKIAAQYRQQGKKVLMGAGDTFRAAAIEQLVEWSKRADCDITQKDAGSDPSAVMYETVKKGLDEDYDVVICDTAGRLHTKKNLMEELKKMVRVIRKLIPDAPHEVLLVLDATTGQNAIFQTREFMEAADLTGLIITKLDGSSKGGVVIGIVNEFDVPVRYIGVGEQVEDLRPFDAQQFTESLFA</sequence>
<evidence type="ECO:0000256" key="2">
    <source>
        <dbReference type="ARBA" id="ARBA00008531"/>
    </source>
</evidence>
<evidence type="ECO:0000256" key="10">
    <source>
        <dbReference type="SAM" id="Coils"/>
    </source>
</evidence>
<evidence type="ECO:0000256" key="3">
    <source>
        <dbReference type="ARBA" id="ARBA00022475"/>
    </source>
</evidence>
<accession>A0A381P775</accession>
<dbReference type="GO" id="GO:0005525">
    <property type="term" value="F:GTP binding"/>
    <property type="evidence" value="ECO:0007669"/>
    <property type="project" value="UniProtKB-KW"/>
</dbReference>
<dbReference type="SMART" id="SM00962">
    <property type="entry name" value="SRP54"/>
    <property type="match status" value="1"/>
</dbReference>
<keyword evidence="11" id="KW-1133">Transmembrane helix</keyword>
<protein>
    <recommendedName>
        <fullName evidence="12">SRP54-type proteins GTP-binding domain-containing protein</fullName>
    </recommendedName>
</protein>
<evidence type="ECO:0000256" key="11">
    <source>
        <dbReference type="SAM" id="Phobius"/>
    </source>
</evidence>
<dbReference type="InterPro" id="IPR042101">
    <property type="entry name" value="SRP54_N_sf"/>
</dbReference>
<dbReference type="PANTHER" id="PTHR43134">
    <property type="entry name" value="SIGNAL RECOGNITION PARTICLE RECEPTOR SUBUNIT ALPHA"/>
    <property type="match status" value="1"/>
</dbReference>
<dbReference type="Pfam" id="PF02881">
    <property type="entry name" value="SRP54_N"/>
    <property type="match status" value="1"/>
</dbReference>
<dbReference type="GO" id="GO:0005737">
    <property type="term" value="C:cytoplasm"/>
    <property type="evidence" value="ECO:0007669"/>
    <property type="project" value="UniProtKB-ARBA"/>
</dbReference>
<keyword evidence="10" id="KW-0175">Coiled coil</keyword>
<dbReference type="Pfam" id="PF00448">
    <property type="entry name" value="SRP54"/>
    <property type="match status" value="1"/>
</dbReference>
<comment type="similarity">
    <text evidence="2">Belongs to the GTP-binding SRP family.</text>
</comment>
<dbReference type="SUPFAM" id="SSF47364">
    <property type="entry name" value="Domain of the SRP/SRP receptor G-proteins"/>
    <property type="match status" value="1"/>
</dbReference>
<evidence type="ECO:0000256" key="6">
    <source>
        <dbReference type="ARBA" id="ARBA00022801"/>
    </source>
</evidence>
<keyword evidence="5" id="KW-0547">Nucleotide-binding</keyword>
<dbReference type="GO" id="GO:0003924">
    <property type="term" value="F:GTPase activity"/>
    <property type="evidence" value="ECO:0007669"/>
    <property type="project" value="TreeGrafter"/>
</dbReference>
<dbReference type="SMART" id="SM00963">
    <property type="entry name" value="SRP54_N"/>
    <property type="match status" value="1"/>
</dbReference>
<dbReference type="InterPro" id="IPR003593">
    <property type="entry name" value="AAA+_ATPase"/>
</dbReference>
<evidence type="ECO:0000256" key="5">
    <source>
        <dbReference type="ARBA" id="ARBA00022741"/>
    </source>
</evidence>
<evidence type="ECO:0000256" key="7">
    <source>
        <dbReference type="ARBA" id="ARBA00023134"/>
    </source>
</evidence>
<proteinExistence type="inferred from homology"/>
<dbReference type="GO" id="GO:0005886">
    <property type="term" value="C:plasma membrane"/>
    <property type="evidence" value="ECO:0007669"/>
    <property type="project" value="UniProtKB-SubCell"/>
</dbReference>
<dbReference type="PANTHER" id="PTHR43134:SF1">
    <property type="entry name" value="SIGNAL RECOGNITION PARTICLE RECEPTOR SUBUNIT ALPHA"/>
    <property type="match status" value="1"/>
</dbReference>
<dbReference type="Gene3D" id="3.40.50.300">
    <property type="entry name" value="P-loop containing nucleotide triphosphate hydrolases"/>
    <property type="match status" value="1"/>
</dbReference>
<dbReference type="EMBL" id="UINC01000870">
    <property type="protein sequence ID" value="SUZ62444.1"/>
    <property type="molecule type" value="Genomic_DNA"/>
</dbReference>
<keyword evidence="4" id="KW-0963">Cytoplasm</keyword>
<keyword evidence="3" id="KW-1003">Cell membrane</keyword>